<gene>
    <name evidence="9" type="primary">stp_7</name>
    <name evidence="9" type="ORF">ACRB68_30880</name>
</gene>
<dbReference type="GO" id="GO:0022857">
    <property type="term" value="F:transmembrane transporter activity"/>
    <property type="evidence" value="ECO:0007669"/>
    <property type="project" value="InterPro"/>
</dbReference>
<evidence type="ECO:0000313" key="10">
    <source>
        <dbReference type="Proteomes" id="UP000487268"/>
    </source>
</evidence>
<evidence type="ECO:0000256" key="5">
    <source>
        <dbReference type="ARBA" id="ARBA00022989"/>
    </source>
</evidence>
<dbReference type="RefSeq" id="WP_153533151.1">
    <property type="nucleotide sequence ID" value="NZ_WEGH01000002.1"/>
</dbReference>
<dbReference type="EMBL" id="WEGH01000002">
    <property type="protein sequence ID" value="MQY05025.1"/>
    <property type="molecule type" value="Genomic_DNA"/>
</dbReference>
<dbReference type="PRINTS" id="PR01036">
    <property type="entry name" value="TCRTETB"/>
</dbReference>
<dbReference type="Gene3D" id="1.20.1250.20">
    <property type="entry name" value="MFS general substrate transporter like domains"/>
    <property type="match status" value="1"/>
</dbReference>
<keyword evidence="5 7" id="KW-1133">Transmembrane helix</keyword>
<feature type="transmembrane region" description="Helical" evidence="7">
    <location>
        <begin position="229"/>
        <end position="249"/>
    </location>
</feature>
<keyword evidence="2" id="KW-0813">Transport</keyword>
<dbReference type="InterPro" id="IPR004638">
    <property type="entry name" value="EmrB-like"/>
</dbReference>
<evidence type="ECO:0000256" key="4">
    <source>
        <dbReference type="ARBA" id="ARBA00022692"/>
    </source>
</evidence>
<comment type="caution">
    <text evidence="9">The sequence shown here is derived from an EMBL/GenBank/DDBJ whole genome shotgun (WGS) entry which is preliminary data.</text>
</comment>
<dbReference type="InterPro" id="IPR036259">
    <property type="entry name" value="MFS_trans_sf"/>
</dbReference>
<feature type="transmembrane region" description="Helical" evidence="7">
    <location>
        <begin position="499"/>
        <end position="517"/>
    </location>
</feature>
<dbReference type="InterPro" id="IPR020846">
    <property type="entry name" value="MFS_dom"/>
</dbReference>
<comment type="subcellular location">
    <subcellularLocation>
        <location evidence="1">Cell membrane</location>
        <topology evidence="1">Multi-pass membrane protein</topology>
    </subcellularLocation>
</comment>
<feature type="transmembrane region" description="Helical" evidence="7">
    <location>
        <begin position="270"/>
        <end position="292"/>
    </location>
</feature>
<feature type="transmembrane region" description="Helical" evidence="7">
    <location>
        <begin position="103"/>
        <end position="128"/>
    </location>
</feature>
<feature type="transmembrane region" description="Helical" evidence="7">
    <location>
        <begin position="197"/>
        <end position="217"/>
    </location>
</feature>
<evidence type="ECO:0000256" key="2">
    <source>
        <dbReference type="ARBA" id="ARBA00022448"/>
    </source>
</evidence>
<dbReference type="Proteomes" id="UP000487268">
    <property type="component" value="Unassembled WGS sequence"/>
</dbReference>
<feature type="transmembrane region" description="Helical" evidence="7">
    <location>
        <begin position="135"/>
        <end position="158"/>
    </location>
</feature>
<dbReference type="PANTHER" id="PTHR42718">
    <property type="entry name" value="MAJOR FACILITATOR SUPERFAMILY MULTIDRUG TRANSPORTER MFSC"/>
    <property type="match status" value="1"/>
</dbReference>
<feature type="transmembrane region" description="Helical" evidence="7">
    <location>
        <begin position="304"/>
        <end position="322"/>
    </location>
</feature>
<sequence length="541" mass="56352">MDETARKGPWLILFVLCLGFFMAMLDATIVSISLPAIAMDLGASLDQMLWVMNVYILVIAVLYITGGRLGDILGPRTVYIVGVTVFTLASAVCGMTMSPGQLIAARAFQGVGAALLTPPTIGFIVAVFPWTKLGVAFGVYGGVAGSAAVAGPTLGGLLVESLGWRWIFLVNVPIGLATIVLARVVLPPLPASRSARFDLRGMLLGSTALLALTYGLIEAQRYDWGVVWSFVSIPLLLVGGVVLLAVFVVSQRRPNALMPLALFRHRDHSLMNVMTAACQFALFGLYLPLTIYFQEVVGLSPLEAGVSLIALPILAAVTSPFAGRLADKVGSRRVLLSGSLMFGLGILMTTLAIRADQNTWALQAGLVVTGFGSGQLWAPMTSVAMRGLPLELAGAASGVLNTTRQFGNILGGALVGAVLQNRLSASLHHEAATTASTLPANLVKPFADAIRGTAEHGITISNAGGGTGTAHLAPQAARVVELARQHAFERAFTTALQPALLTCAAALAVAFCCAFLLREPARAAPADATGAPDAATATDRT</sequence>
<accession>A0A7K0BUZ7</accession>
<proteinExistence type="predicted"/>
<feature type="transmembrane region" description="Helical" evidence="7">
    <location>
        <begin position="12"/>
        <end position="36"/>
    </location>
</feature>
<organism evidence="9 10">
    <name type="scientific">Actinomadura macrotermitis</name>
    <dbReference type="NCBI Taxonomy" id="2585200"/>
    <lineage>
        <taxon>Bacteria</taxon>
        <taxon>Bacillati</taxon>
        <taxon>Actinomycetota</taxon>
        <taxon>Actinomycetes</taxon>
        <taxon>Streptosporangiales</taxon>
        <taxon>Thermomonosporaceae</taxon>
        <taxon>Actinomadura</taxon>
    </lineage>
</organism>
<evidence type="ECO:0000256" key="6">
    <source>
        <dbReference type="ARBA" id="ARBA00023136"/>
    </source>
</evidence>
<evidence type="ECO:0000256" key="1">
    <source>
        <dbReference type="ARBA" id="ARBA00004651"/>
    </source>
</evidence>
<evidence type="ECO:0000259" key="8">
    <source>
        <dbReference type="PROSITE" id="PS50850"/>
    </source>
</evidence>
<feature type="transmembrane region" description="Helical" evidence="7">
    <location>
        <begin position="78"/>
        <end position="97"/>
    </location>
</feature>
<protein>
    <submittedName>
        <fullName evidence="9">Multidrug resistance protein Stp</fullName>
    </submittedName>
</protein>
<dbReference type="PROSITE" id="PS50850">
    <property type="entry name" value="MFS"/>
    <property type="match status" value="1"/>
</dbReference>
<dbReference type="AlphaFoldDB" id="A0A7K0BUZ7"/>
<evidence type="ECO:0000313" key="9">
    <source>
        <dbReference type="EMBL" id="MQY05025.1"/>
    </source>
</evidence>
<dbReference type="InterPro" id="IPR011701">
    <property type="entry name" value="MFS"/>
</dbReference>
<keyword evidence="10" id="KW-1185">Reference proteome</keyword>
<dbReference type="NCBIfam" id="TIGR00711">
    <property type="entry name" value="efflux_EmrB"/>
    <property type="match status" value="1"/>
</dbReference>
<dbReference type="Gene3D" id="1.20.1720.10">
    <property type="entry name" value="Multidrug resistance protein D"/>
    <property type="match status" value="1"/>
</dbReference>
<keyword evidence="6 7" id="KW-0472">Membrane</keyword>
<evidence type="ECO:0000256" key="7">
    <source>
        <dbReference type="SAM" id="Phobius"/>
    </source>
</evidence>
<feature type="transmembrane region" description="Helical" evidence="7">
    <location>
        <begin position="48"/>
        <end position="66"/>
    </location>
</feature>
<evidence type="ECO:0000256" key="3">
    <source>
        <dbReference type="ARBA" id="ARBA00022475"/>
    </source>
</evidence>
<name>A0A7K0BUZ7_9ACTN</name>
<dbReference type="PANTHER" id="PTHR42718:SF46">
    <property type="entry name" value="BLR6921 PROTEIN"/>
    <property type="match status" value="1"/>
</dbReference>
<dbReference type="GO" id="GO:0005886">
    <property type="term" value="C:plasma membrane"/>
    <property type="evidence" value="ECO:0007669"/>
    <property type="project" value="UniProtKB-SubCell"/>
</dbReference>
<reference evidence="9 10" key="1">
    <citation type="submission" date="2019-10" db="EMBL/GenBank/DDBJ databases">
        <title>Actinomadura rubteroloni sp. nov. and Actinomadura macrotermitis sp. nov., isolated from the gut of fungus growing-termite Macrotermes natalensis.</title>
        <authorList>
            <person name="Benndorf R."/>
            <person name="Martin K."/>
            <person name="Kuefner M."/>
            <person name="De Beer W."/>
            <person name="Kaster A.-K."/>
            <person name="Vollmers J."/>
            <person name="Poulsen M."/>
            <person name="Beemelmanns C."/>
        </authorList>
    </citation>
    <scope>NUCLEOTIDE SEQUENCE [LARGE SCALE GENOMIC DNA]</scope>
    <source>
        <strain evidence="9 10">RB68</strain>
    </source>
</reference>
<dbReference type="SUPFAM" id="SSF103473">
    <property type="entry name" value="MFS general substrate transporter"/>
    <property type="match status" value="1"/>
</dbReference>
<dbReference type="Pfam" id="PF07690">
    <property type="entry name" value="MFS_1"/>
    <property type="match status" value="1"/>
</dbReference>
<feature type="transmembrane region" description="Helical" evidence="7">
    <location>
        <begin position="334"/>
        <end position="354"/>
    </location>
</feature>
<feature type="domain" description="Major facilitator superfamily (MFS) profile" evidence="8">
    <location>
        <begin position="12"/>
        <end position="522"/>
    </location>
</feature>
<dbReference type="CDD" id="cd17321">
    <property type="entry name" value="MFS_MMR_MDR_like"/>
    <property type="match status" value="1"/>
</dbReference>
<keyword evidence="3" id="KW-1003">Cell membrane</keyword>
<feature type="transmembrane region" description="Helical" evidence="7">
    <location>
        <begin position="164"/>
        <end position="185"/>
    </location>
</feature>
<dbReference type="OrthoDB" id="7375466at2"/>
<keyword evidence="4 7" id="KW-0812">Transmembrane</keyword>